<proteinExistence type="predicted"/>
<dbReference type="Proteomes" id="UP000008811">
    <property type="component" value="Chromosome"/>
</dbReference>
<evidence type="ECO:0008006" key="4">
    <source>
        <dbReference type="Google" id="ProtNLM"/>
    </source>
</evidence>
<dbReference type="RefSeq" id="WP_012501981.1">
    <property type="nucleotide sequence ID" value="NC_011027.1"/>
</dbReference>
<dbReference type="InterPro" id="IPR011673">
    <property type="entry name" value="DUF1615"/>
</dbReference>
<evidence type="ECO:0000313" key="2">
    <source>
        <dbReference type="EMBL" id="ACF11148.1"/>
    </source>
</evidence>
<evidence type="ECO:0000313" key="3">
    <source>
        <dbReference type="Proteomes" id="UP000008811"/>
    </source>
</evidence>
<dbReference type="AlphaFoldDB" id="B3QMJ5"/>
<keyword evidence="3" id="KW-1185">Reference proteome</keyword>
<organism evidence="2 3">
    <name type="scientific">Chlorobaculum parvum (strain DSM 263 / NCIMB 8327)</name>
    <name type="common">Chlorobium vibrioforme subsp. thiosulfatophilum</name>
    <dbReference type="NCBI Taxonomy" id="517417"/>
    <lineage>
        <taxon>Bacteria</taxon>
        <taxon>Pseudomonadati</taxon>
        <taxon>Chlorobiota</taxon>
        <taxon>Chlorobiia</taxon>
        <taxon>Chlorobiales</taxon>
        <taxon>Chlorobiaceae</taxon>
        <taxon>Chlorobaculum</taxon>
    </lineage>
</organism>
<dbReference type="PROSITE" id="PS51257">
    <property type="entry name" value="PROKAR_LIPOPROTEIN"/>
    <property type="match status" value="1"/>
</dbReference>
<dbReference type="EMBL" id="CP001099">
    <property type="protein sequence ID" value="ACF11148.1"/>
    <property type="molecule type" value="Genomic_DNA"/>
</dbReference>
<dbReference type="eggNOG" id="ENOG502Z82H">
    <property type="taxonomic scope" value="Bacteria"/>
</dbReference>
<protein>
    <recommendedName>
        <fullName evidence="4">DUF1615 family protein</fullName>
    </recommendedName>
</protein>
<evidence type="ECO:0000256" key="1">
    <source>
        <dbReference type="SAM" id="SignalP"/>
    </source>
</evidence>
<feature type="chain" id="PRO_5002797547" description="DUF1615 family protein" evidence="1">
    <location>
        <begin position="25"/>
        <end position="368"/>
    </location>
</feature>
<name>B3QMJ5_CHLP8</name>
<dbReference type="OrthoDB" id="596976at2"/>
<dbReference type="HOGENOM" id="CLU_048230_1_0_10"/>
<reference evidence="2" key="1">
    <citation type="submission" date="2008-06" db="EMBL/GenBank/DDBJ databases">
        <title>Complete sequence of Chlorobaculum parvum NCIB 8327.</title>
        <authorList>
            <consortium name="US DOE Joint Genome Institute"/>
            <person name="Lucas S."/>
            <person name="Copeland A."/>
            <person name="Lapidus A."/>
            <person name="Glavina del Rio T."/>
            <person name="Dalin E."/>
            <person name="Tice H."/>
            <person name="Bruce D."/>
            <person name="Goodwin L."/>
            <person name="Pitluck S."/>
            <person name="Schmutz J."/>
            <person name="Larimer F."/>
            <person name="Land M."/>
            <person name="Hauser L."/>
            <person name="Kyrpides N."/>
            <person name="Mikhailova N."/>
            <person name="Zhao F."/>
            <person name="Li T."/>
            <person name="Liu Z."/>
            <person name="Overmann J."/>
            <person name="Bryant D.A."/>
            <person name="Richardson P."/>
        </authorList>
    </citation>
    <scope>NUCLEOTIDE SEQUENCE [LARGE SCALE GENOMIC DNA]</scope>
    <source>
        <strain evidence="2">NCIB 8327</strain>
    </source>
</reference>
<accession>B3QMJ5</accession>
<keyword evidence="1" id="KW-0732">Signal</keyword>
<dbReference type="Pfam" id="PF07759">
    <property type="entry name" value="DUF1615"/>
    <property type="match status" value="1"/>
</dbReference>
<dbReference type="KEGG" id="cpc:Cpar_0729"/>
<gene>
    <name evidence="2" type="ordered locus">Cpar_0729</name>
</gene>
<sequence length="368" mass="42230">MNRAFRFAALMFLLNLFLSGCSHDQEQGLSQRQIEKLVLAASPHVDSPDIWARAIRESLQELGQPVDKEHACAVISVIMQESSFKTVPKNSGMPNILRKKIENASSNLIVQQLIQLRLDQHAANGNTFRENIDSIKSERDFELWYNEFTSASITKPILIVFNKDISDLVTTLGSMQVSVKFAEHYPKKPKNVGSGSIREILYTCKGGVFYGSARLLDYKHNYDDWKYVFADYNAGRYSSRNAGFQKMLARVARKTVDLDGDLLSYENGKGVPSATYASFIELLKDKEIVFDEEQIRKDFSKEKSYDFEDTWSYKTLAEMYKKKYGRTIYAVLPEISLHSPKFVSKNLTTKWFANRVKGRFIHCMRTRI</sequence>
<feature type="signal peptide" evidence="1">
    <location>
        <begin position="1"/>
        <end position="24"/>
    </location>
</feature>
<dbReference type="STRING" id="517417.Cpar_0729"/>